<reference evidence="1 2" key="1">
    <citation type="journal article" date="2015" name="Genome Announc.">
        <title>Complete Genome Sequence of Bartonella ancashensis Strain 20.00, Isolated from the Blood of a Patient with Verruga Peruana.</title>
        <authorList>
            <person name="Hang J."/>
            <person name="Mullins K.E."/>
            <person name="Clifford R.J."/>
            <person name="Onmus-Leone F."/>
            <person name="Yang Y."/>
            <person name="Jiang J."/>
            <person name="Leguia M."/>
            <person name="Kasper M.R."/>
            <person name="Maguina C."/>
            <person name="Lesho E.P."/>
            <person name="Jarman R.G."/>
            <person name="Richards A.L."/>
            <person name="Blazes D."/>
        </authorList>
    </citation>
    <scope>NUCLEOTIDE SEQUENCE [LARGE SCALE GENOMIC DNA]</scope>
    <source>
        <strain evidence="1 2">20.00</strain>
    </source>
</reference>
<dbReference type="AlphaFoldDB" id="A0A0M3T2U0"/>
<dbReference type="STRING" id="1318743.PU02_0617"/>
<evidence type="ECO:0000313" key="2">
    <source>
        <dbReference type="Proteomes" id="UP000057213"/>
    </source>
</evidence>
<sequence>MLFDRAFFPLDTIMLCFFVLSSFKGEFYSAQDECSQI</sequence>
<dbReference type="EMBL" id="CP010401">
    <property type="protein sequence ID" value="ALE03431.1"/>
    <property type="molecule type" value="Genomic_DNA"/>
</dbReference>
<protein>
    <submittedName>
        <fullName evidence="1">Uncharacterized protein</fullName>
    </submittedName>
</protein>
<organism evidence="1 2">
    <name type="scientific">Bartonella ancashensis</name>
    <dbReference type="NCBI Taxonomy" id="1318743"/>
    <lineage>
        <taxon>Bacteria</taxon>
        <taxon>Pseudomonadati</taxon>
        <taxon>Pseudomonadota</taxon>
        <taxon>Alphaproteobacteria</taxon>
        <taxon>Hyphomicrobiales</taxon>
        <taxon>Bartonellaceae</taxon>
        <taxon>Bartonella</taxon>
    </lineage>
</organism>
<evidence type="ECO:0000313" key="1">
    <source>
        <dbReference type="EMBL" id="ALE03431.1"/>
    </source>
</evidence>
<dbReference type="KEGG" id="banc:PU02_0617"/>
<dbReference type="Proteomes" id="UP000057213">
    <property type="component" value="Chromosome"/>
</dbReference>
<name>A0A0M3T2U0_9HYPH</name>
<proteinExistence type="predicted"/>
<accession>A0A0M3T2U0</accession>
<keyword evidence="2" id="KW-1185">Reference proteome</keyword>
<gene>
    <name evidence="1" type="ORF">PU02_0617</name>
</gene>